<dbReference type="AlphaFoldDB" id="A0A1W2E135"/>
<dbReference type="SUPFAM" id="SSF141322">
    <property type="entry name" value="NfeD domain-like"/>
    <property type="match status" value="1"/>
</dbReference>
<dbReference type="Pfam" id="PF01957">
    <property type="entry name" value="NfeD"/>
    <property type="match status" value="1"/>
</dbReference>
<evidence type="ECO:0000256" key="3">
    <source>
        <dbReference type="ARBA" id="ARBA00022989"/>
    </source>
</evidence>
<sequence length="152" mass="16106">MGDFFTPEILWWVAGFLLLGLELAVPGVYLLFFGIAALIVGTNAFFLGDSIFGVGQQLVAFVVVSAVVIFLGGRFYRAGRTGPPSEDDNPVNRLIGREAKLSEAIEAGRGRVALGDSWWTVEGPDLAKGTRVRIVGANGNVLRVEPIGAGTA</sequence>
<dbReference type="Proteomes" id="UP000192656">
    <property type="component" value="Unassembled WGS sequence"/>
</dbReference>
<comment type="subcellular location">
    <subcellularLocation>
        <location evidence="1">Membrane</location>
        <topology evidence="1">Multi-pass membrane protein</topology>
    </subcellularLocation>
</comment>
<accession>A0A1W2E135</accession>
<keyword evidence="4 5" id="KW-0472">Membrane</keyword>
<evidence type="ECO:0000256" key="1">
    <source>
        <dbReference type="ARBA" id="ARBA00004141"/>
    </source>
</evidence>
<dbReference type="Gene3D" id="2.40.50.140">
    <property type="entry name" value="Nucleic acid-binding proteins"/>
    <property type="match status" value="1"/>
</dbReference>
<evidence type="ECO:0000256" key="5">
    <source>
        <dbReference type="SAM" id="Phobius"/>
    </source>
</evidence>
<evidence type="ECO:0000313" key="8">
    <source>
        <dbReference type="Proteomes" id="UP000192656"/>
    </source>
</evidence>
<dbReference type="PANTHER" id="PTHR33507">
    <property type="entry name" value="INNER MEMBRANE PROTEIN YBBJ"/>
    <property type="match status" value="1"/>
</dbReference>
<proteinExistence type="predicted"/>
<dbReference type="InterPro" id="IPR052165">
    <property type="entry name" value="Membrane_assoc_protease"/>
</dbReference>
<dbReference type="PANTHER" id="PTHR33507:SF3">
    <property type="entry name" value="INNER MEMBRANE PROTEIN YBBJ"/>
    <property type="match status" value="1"/>
</dbReference>
<dbReference type="OrthoDB" id="9810336at2"/>
<organism evidence="7 8">
    <name type="scientific">Fulvimarina manganoxydans</name>
    <dbReference type="NCBI Taxonomy" id="937218"/>
    <lineage>
        <taxon>Bacteria</taxon>
        <taxon>Pseudomonadati</taxon>
        <taxon>Pseudomonadota</taxon>
        <taxon>Alphaproteobacteria</taxon>
        <taxon>Hyphomicrobiales</taxon>
        <taxon>Aurantimonadaceae</taxon>
        <taxon>Fulvimarina</taxon>
    </lineage>
</organism>
<dbReference type="InterPro" id="IPR002810">
    <property type="entry name" value="NfeD-like_C"/>
</dbReference>
<dbReference type="EMBL" id="FWXR01000019">
    <property type="protein sequence ID" value="SMD02758.1"/>
    <property type="molecule type" value="Genomic_DNA"/>
</dbReference>
<dbReference type="RefSeq" id="WP_084411773.1">
    <property type="nucleotide sequence ID" value="NZ_FWXR01000019.1"/>
</dbReference>
<keyword evidence="2 5" id="KW-0812">Transmembrane</keyword>
<name>A0A1W2E135_9HYPH</name>
<gene>
    <name evidence="7" type="ORF">SAMN06297251_11942</name>
</gene>
<feature type="transmembrane region" description="Helical" evidence="5">
    <location>
        <begin position="9"/>
        <end position="39"/>
    </location>
</feature>
<evidence type="ECO:0000256" key="2">
    <source>
        <dbReference type="ARBA" id="ARBA00022692"/>
    </source>
</evidence>
<feature type="domain" description="NfeD-like C-terminal" evidence="6">
    <location>
        <begin position="92"/>
        <end position="146"/>
    </location>
</feature>
<evidence type="ECO:0000256" key="4">
    <source>
        <dbReference type="ARBA" id="ARBA00023136"/>
    </source>
</evidence>
<dbReference type="STRING" id="937218.SAMN06297251_11942"/>
<keyword evidence="8" id="KW-1185">Reference proteome</keyword>
<evidence type="ECO:0000259" key="6">
    <source>
        <dbReference type="Pfam" id="PF01957"/>
    </source>
</evidence>
<keyword evidence="3 5" id="KW-1133">Transmembrane helix</keyword>
<evidence type="ECO:0000313" key="7">
    <source>
        <dbReference type="EMBL" id="SMD02758.1"/>
    </source>
</evidence>
<dbReference type="GO" id="GO:0005886">
    <property type="term" value="C:plasma membrane"/>
    <property type="evidence" value="ECO:0007669"/>
    <property type="project" value="TreeGrafter"/>
</dbReference>
<reference evidence="7 8" key="1">
    <citation type="submission" date="2017-04" db="EMBL/GenBank/DDBJ databases">
        <authorList>
            <person name="Afonso C.L."/>
            <person name="Miller P.J."/>
            <person name="Scott M.A."/>
            <person name="Spackman E."/>
            <person name="Goraichik I."/>
            <person name="Dimitrov K.M."/>
            <person name="Suarez D.L."/>
            <person name="Swayne D.E."/>
        </authorList>
    </citation>
    <scope>NUCLEOTIDE SEQUENCE [LARGE SCALE GENOMIC DNA]</scope>
    <source>
        <strain evidence="7 8">CGMCC 1.10972</strain>
    </source>
</reference>
<feature type="transmembrane region" description="Helical" evidence="5">
    <location>
        <begin position="51"/>
        <end position="71"/>
    </location>
</feature>
<dbReference type="InterPro" id="IPR012340">
    <property type="entry name" value="NA-bd_OB-fold"/>
</dbReference>
<protein>
    <recommendedName>
        <fullName evidence="6">NfeD-like C-terminal domain-containing protein</fullName>
    </recommendedName>
</protein>